<gene>
    <name evidence="1" type="ORF">CK203_115616</name>
</gene>
<dbReference type="AlphaFoldDB" id="A0A438CT28"/>
<accession>A0A438CT28</accession>
<feature type="non-terminal residue" evidence="1">
    <location>
        <position position="270"/>
    </location>
</feature>
<organism evidence="1 2">
    <name type="scientific">Vitis vinifera</name>
    <name type="common">Grape</name>
    <dbReference type="NCBI Taxonomy" id="29760"/>
    <lineage>
        <taxon>Eukaryota</taxon>
        <taxon>Viridiplantae</taxon>
        <taxon>Streptophyta</taxon>
        <taxon>Embryophyta</taxon>
        <taxon>Tracheophyta</taxon>
        <taxon>Spermatophyta</taxon>
        <taxon>Magnoliopsida</taxon>
        <taxon>eudicotyledons</taxon>
        <taxon>Gunneridae</taxon>
        <taxon>Pentapetalae</taxon>
        <taxon>rosids</taxon>
        <taxon>Vitales</taxon>
        <taxon>Vitaceae</taxon>
        <taxon>Viteae</taxon>
        <taxon>Vitis</taxon>
    </lineage>
</organism>
<dbReference type="Proteomes" id="UP000288805">
    <property type="component" value="Unassembled WGS sequence"/>
</dbReference>
<comment type="caution">
    <text evidence="1">The sequence shown here is derived from an EMBL/GenBank/DDBJ whole genome shotgun (WGS) entry which is preliminary data.</text>
</comment>
<dbReference type="EMBL" id="QGNW01002014">
    <property type="protein sequence ID" value="RVW26358.1"/>
    <property type="molecule type" value="Genomic_DNA"/>
</dbReference>
<sequence>MVRILSRGTSTDLILLRKASTWDAPRRCGAMLQPLSPIAFSTEAMSYLGCFSHIRGFYFGPHHLIMASLVHFDEKVHRKKLQRADTIPLLFSGCFARSWSIWVFLLSLSTSAAAFVKSDSLLTNGISCTYRVGRASDRDYTTAPTSPTSAPPMPMPRCVSTTPPLTPTVPSVAPTTSKPSITISASEFWPLKLAYYYTSPNPTALGSSASTQPDLPASLEPLAPVEDTIPVEDTTTADVKILPPQEATINAIASIDPQDEPHTVDTVTTT</sequence>
<evidence type="ECO:0000313" key="2">
    <source>
        <dbReference type="Proteomes" id="UP000288805"/>
    </source>
</evidence>
<proteinExistence type="predicted"/>
<protein>
    <submittedName>
        <fullName evidence="1">Uncharacterized protein</fullName>
    </submittedName>
</protein>
<reference evidence="1 2" key="1">
    <citation type="journal article" date="2018" name="PLoS Genet.">
        <title>Population sequencing reveals clonal diversity and ancestral inbreeding in the grapevine cultivar Chardonnay.</title>
        <authorList>
            <person name="Roach M.J."/>
            <person name="Johnson D.L."/>
            <person name="Bohlmann J."/>
            <person name="van Vuuren H.J."/>
            <person name="Jones S.J."/>
            <person name="Pretorius I.S."/>
            <person name="Schmidt S.A."/>
            <person name="Borneman A.R."/>
        </authorList>
    </citation>
    <scope>NUCLEOTIDE SEQUENCE [LARGE SCALE GENOMIC DNA]</scope>
    <source>
        <strain evidence="2">cv. Chardonnay</strain>
        <tissue evidence="1">Leaf</tissue>
    </source>
</reference>
<evidence type="ECO:0000313" key="1">
    <source>
        <dbReference type="EMBL" id="RVW26358.1"/>
    </source>
</evidence>
<name>A0A438CT28_VITVI</name>